<dbReference type="EMBL" id="SHSD01000033">
    <property type="protein sequence ID" value="TCF09603.1"/>
    <property type="molecule type" value="Genomic_DNA"/>
</dbReference>
<reference evidence="4 5" key="1">
    <citation type="journal article" date="2018" name="Sci. Rep.">
        <title>Genomic diversity and distribution of Bifidobacterium longum subsp. longum across the human lifespan.</title>
        <authorList>
            <person name="Odamaki T."/>
            <person name="Bottacini F."/>
            <person name="Kato K."/>
            <person name="Mitsuyama E."/>
            <person name="Yoshida K."/>
            <person name="Horigome A."/>
            <person name="Xiao J.Z."/>
            <person name="van Sinderen D."/>
        </authorList>
    </citation>
    <scope>NUCLEOTIDE SEQUENCE [LARGE SCALE GENOMIC DNA]</scope>
    <source>
        <strain evidence="2 5">MCC10070</strain>
        <strain evidence="3 4">MCC10083</strain>
    </source>
</reference>
<dbReference type="Proteomes" id="UP000291226">
    <property type="component" value="Unassembled WGS sequence"/>
</dbReference>
<sequence>MEKGPPTVRRWGRVPPPRAGFRVPWFPSGVPRAAEHGNGRHHAKGRRTDPPQGDFQGVGRSGAQGKGVAGRIRPHWIRPATPFWFPWCAGRGSRGVPPPGVEPGAVTKEKTKTVPVGAWARPGRKGSGRARGPCGGSWGTVRRTGPGSGSSDHSSEPSVSAGAFALRRRETAMRAAPPPSTTTAASAISAMPAPVWARVLR</sequence>
<dbReference type="AlphaFoldDB" id="A0A4R0TP56"/>
<feature type="region of interest" description="Disordered" evidence="1">
    <location>
        <begin position="118"/>
        <end position="186"/>
    </location>
</feature>
<protein>
    <submittedName>
        <fullName evidence="2">Uncharacterized protein</fullName>
    </submittedName>
</protein>
<evidence type="ECO:0000313" key="5">
    <source>
        <dbReference type="Proteomes" id="UP000291814"/>
    </source>
</evidence>
<dbReference type="EMBL" id="SHRR01000019">
    <property type="protein sequence ID" value="TCE85455.1"/>
    <property type="molecule type" value="Genomic_DNA"/>
</dbReference>
<dbReference type="Proteomes" id="UP000291814">
    <property type="component" value="Unassembled WGS sequence"/>
</dbReference>
<comment type="caution">
    <text evidence="2">The sequence shown here is derived from an EMBL/GenBank/DDBJ whole genome shotgun (WGS) entry which is preliminary data.</text>
</comment>
<reference evidence="2" key="2">
    <citation type="submission" date="2019-02" db="EMBL/GenBank/DDBJ databases">
        <authorList>
            <person name="Odamaki T."/>
        </authorList>
    </citation>
    <scope>NUCLEOTIDE SEQUENCE</scope>
    <source>
        <strain evidence="2">MCC10070</strain>
        <strain evidence="3">MCC10083</strain>
    </source>
</reference>
<evidence type="ECO:0000313" key="2">
    <source>
        <dbReference type="EMBL" id="TCE85455.1"/>
    </source>
</evidence>
<gene>
    <name evidence="2" type="ORF">MCC10070_1305</name>
    <name evidence="3" type="ORF">MCC10083_1188</name>
</gene>
<accession>A0A4R0TP56</accession>
<evidence type="ECO:0000313" key="4">
    <source>
        <dbReference type="Proteomes" id="UP000291226"/>
    </source>
</evidence>
<name>A0A4R0TP56_BIFLL</name>
<proteinExistence type="predicted"/>
<feature type="region of interest" description="Disordered" evidence="1">
    <location>
        <begin position="28"/>
        <end position="67"/>
    </location>
</feature>
<organism evidence="2 5">
    <name type="scientific">Bifidobacterium longum subsp. longum</name>
    <dbReference type="NCBI Taxonomy" id="1679"/>
    <lineage>
        <taxon>Bacteria</taxon>
        <taxon>Bacillati</taxon>
        <taxon>Actinomycetota</taxon>
        <taxon>Actinomycetes</taxon>
        <taxon>Bifidobacteriales</taxon>
        <taxon>Bifidobacteriaceae</taxon>
        <taxon>Bifidobacterium</taxon>
    </lineage>
</organism>
<evidence type="ECO:0000256" key="1">
    <source>
        <dbReference type="SAM" id="MobiDB-lite"/>
    </source>
</evidence>
<feature type="compositionally biased region" description="Low complexity" evidence="1">
    <location>
        <begin position="149"/>
        <end position="160"/>
    </location>
</feature>
<evidence type="ECO:0000313" key="3">
    <source>
        <dbReference type="EMBL" id="TCF09603.1"/>
    </source>
</evidence>